<reference evidence="2 3" key="1">
    <citation type="submission" date="2016-11" db="EMBL/GenBank/DDBJ databases">
        <authorList>
            <person name="Jaros S."/>
            <person name="Januszkiewicz K."/>
            <person name="Wedrychowicz H."/>
        </authorList>
    </citation>
    <scope>NUCLEOTIDE SEQUENCE [LARGE SCALE GENOMIC DNA]</scope>
    <source>
        <strain evidence="2 3">DSM 6191</strain>
    </source>
</reference>
<accession>A0A1M5WJ45</accession>
<dbReference type="EMBL" id="FQXU01000004">
    <property type="protein sequence ID" value="SHH87447.1"/>
    <property type="molecule type" value="Genomic_DNA"/>
</dbReference>
<dbReference type="Gene3D" id="1.10.3210.10">
    <property type="entry name" value="Hypothetical protein af1432"/>
    <property type="match status" value="1"/>
</dbReference>
<dbReference type="InterPro" id="IPR013976">
    <property type="entry name" value="HDOD"/>
</dbReference>
<dbReference type="PANTHER" id="PTHR33525">
    <property type="match status" value="1"/>
</dbReference>
<dbReference type="SUPFAM" id="SSF109604">
    <property type="entry name" value="HD-domain/PDEase-like"/>
    <property type="match status" value="1"/>
</dbReference>
<protein>
    <submittedName>
        <fullName evidence="2">HD-like signal output (HDOD) domain, no enzymatic activity</fullName>
    </submittedName>
</protein>
<dbReference type="AlphaFoldDB" id="A0A1M5WJ45"/>
<name>A0A1M5WJ45_9CLOT</name>
<proteinExistence type="predicted"/>
<dbReference type="RefSeq" id="WP_073017534.1">
    <property type="nucleotide sequence ID" value="NZ_FQXU01000004.1"/>
</dbReference>
<dbReference type="Proteomes" id="UP000184241">
    <property type="component" value="Unassembled WGS sequence"/>
</dbReference>
<dbReference type="InterPro" id="IPR003607">
    <property type="entry name" value="HD/PDEase_dom"/>
</dbReference>
<dbReference type="InterPro" id="IPR052340">
    <property type="entry name" value="RNase_Y/CdgJ"/>
</dbReference>
<evidence type="ECO:0000313" key="3">
    <source>
        <dbReference type="Proteomes" id="UP000184241"/>
    </source>
</evidence>
<dbReference type="CDD" id="cd00077">
    <property type="entry name" value="HDc"/>
    <property type="match status" value="1"/>
</dbReference>
<feature type="domain" description="HDOD" evidence="1">
    <location>
        <begin position="18"/>
        <end position="216"/>
    </location>
</feature>
<sequence length="292" mass="33041">MKISKESVISVIKNTDKLPTIKAEISDLIIMINKEEDINITELSLKINECGNLREALLTNINSGYFKLQRKIESIKDAVVYLGMRAVEKLIVAYLIKSLLPTNLGNSKELNSEMYWKHCLGTSIAANLIAEKLGIEDKYRYFAYGLIHDIGYTALDVCFPEIVDEVYEIQKKGVSQVVAERMIMGGCTHSDIGEVLCEKWNLHEDIKTVVKHHHTPLAAENYKLEVMILSVADAISTLYYEKLVKVSTNFSLSHKIIDELGLDMEFIEEISKVLPNKVEMVNKQLNFAILSL</sequence>
<gene>
    <name evidence="2" type="ORF">SAMN02745941_01113</name>
</gene>
<evidence type="ECO:0000313" key="2">
    <source>
        <dbReference type="EMBL" id="SHH87447.1"/>
    </source>
</evidence>
<dbReference type="PANTHER" id="PTHR33525:SF3">
    <property type="entry name" value="RIBONUCLEASE Y"/>
    <property type="match status" value="1"/>
</dbReference>
<dbReference type="Pfam" id="PF08668">
    <property type="entry name" value="HDOD"/>
    <property type="match status" value="1"/>
</dbReference>
<evidence type="ECO:0000259" key="1">
    <source>
        <dbReference type="PROSITE" id="PS51833"/>
    </source>
</evidence>
<organism evidence="2 3">
    <name type="scientific">Clostridium intestinale DSM 6191</name>
    <dbReference type="NCBI Taxonomy" id="1121320"/>
    <lineage>
        <taxon>Bacteria</taxon>
        <taxon>Bacillati</taxon>
        <taxon>Bacillota</taxon>
        <taxon>Clostridia</taxon>
        <taxon>Eubacteriales</taxon>
        <taxon>Clostridiaceae</taxon>
        <taxon>Clostridium</taxon>
    </lineage>
</organism>
<dbReference type="PROSITE" id="PS51833">
    <property type="entry name" value="HDOD"/>
    <property type="match status" value="1"/>
</dbReference>